<feature type="compositionally biased region" description="Polar residues" evidence="1">
    <location>
        <begin position="149"/>
        <end position="158"/>
    </location>
</feature>
<feature type="compositionally biased region" description="Pro residues" evidence="1">
    <location>
        <begin position="181"/>
        <end position="190"/>
    </location>
</feature>
<name>A0A0L0N0I2_TOLOC</name>
<feature type="compositionally biased region" description="Polar residues" evidence="1">
    <location>
        <begin position="65"/>
        <end position="80"/>
    </location>
</feature>
<dbReference type="Proteomes" id="UP000036947">
    <property type="component" value="Unassembled WGS sequence"/>
</dbReference>
<feature type="non-terminal residue" evidence="2">
    <location>
        <position position="296"/>
    </location>
</feature>
<reference evidence="2 3" key="1">
    <citation type="journal article" date="2015" name="BMC Genomics">
        <title>The genome of the truffle-parasite Tolypocladium ophioglossoides and the evolution of antifungal peptaibiotics.</title>
        <authorList>
            <person name="Quandt C.A."/>
            <person name="Bushley K.E."/>
            <person name="Spatafora J.W."/>
        </authorList>
    </citation>
    <scope>NUCLEOTIDE SEQUENCE [LARGE SCALE GENOMIC DNA]</scope>
    <source>
        <strain evidence="2 3">CBS 100239</strain>
    </source>
</reference>
<evidence type="ECO:0000256" key="1">
    <source>
        <dbReference type="SAM" id="MobiDB-lite"/>
    </source>
</evidence>
<feature type="region of interest" description="Disordered" evidence="1">
    <location>
        <begin position="244"/>
        <end position="296"/>
    </location>
</feature>
<dbReference type="EMBL" id="LFRF01000038">
    <property type="protein sequence ID" value="KND87305.1"/>
    <property type="molecule type" value="Genomic_DNA"/>
</dbReference>
<evidence type="ECO:0000313" key="3">
    <source>
        <dbReference type="Proteomes" id="UP000036947"/>
    </source>
</evidence>
<sequence length="296" mass="31975">MTALLESTAVELWGVAILVGSRSESSAKVIDDAEIAGDPDLLDSAMDQLSRPDGTNPAPSDRAPSPSTGSAPPRHPSTQLDPVLSLDDKRCCVSMRTLPVNTISSPRATPYILRNGNDQAQCYHISAINSTAIPRTVILVDLGGAIRSSPGQMSTTGSGYPALGQRSPNDDFQQHRVAGDIPPPTSPPSSLPRGGDNALHAGTEGLSRPVVARCEEWPLCDAVLKCFTWATSYNAYVSQDQRAIKHHRPSKQDRNRRLTAREERSKQHTENILEQPSRPDDTNQDADVHQTDFSLA</sequence>
<feature type="region of interest" description="Disordered" evidence="1">
    <location>
        <begin position="40"/>
        <end position="83"/>
    </location>
</feature>
<organism evidence="2 3">
    <name type="scientific">Tolypocladium ophioglossoides (strain CBS 100239)</name>
    <name type="common">Snaketongue truffleclub</name>
    <name type="synonym">Elaphocordyceps ophioglossoides</name>
    <dbReference type="NCBI Taxonomy" id="1163406"/>
    <lineage>
        <taxon>Eukaryota</taxon>
        <taxon>Fungi</taxon>
        <taxon>Dikarya</taxon>
        <taxon>Ascomycota</taxon>
        <taxon>Pezizomycotina</taxon>
        <taxon>Sordariomycetes</taxon>
        <taxon>Hypocreomycetidae</taxon>
        <taxon>Hypocreales</taxon>
        <taxon>Ophiocordycipitaceae</taxon>
        <taxon>Tolypocladium</taxon>
    </lineage>
</organism>
<dbReference type="AlphaFoldDB" id="A0A0L0N0I2"/>
<evidence type="ECO:0000313" key="2">
    <source>
        <dbReference type="EMBL" id="KND87305.1"/>
    </source>
</evidence>
<proteinExistence type="predicted"/>
<gene>
    <name evidence="2" type="ORF">TOPH_08027</name>
</gene>
<accession>A0A0L0N0I2</accession>
<protein>
    <submittedName>
        <fullName evidence="2">Uncharacterized protein</fullName>
    </submittedName>
</protein>
<keyword evidence="3" id="KW-1185">Reference proteome</keyword>
<feature type="compositionally biased region" description="Basic and acidic residues" evidence="1">
    <location>
        <begin position="168"/>
        <end position="178"/>
    </location>
</feature>
<feature type="region of interest" description="Disordered" evidence="1">
    <location>
        <begin position="149"/>
        <end position="202"/>
    </location>
</feature>
<comment type="caution">
    <text evidence="2">The sequence shown here is derived from an EMBL/GenBank/DDBJ whole genome shotgun (WGS) entry which is preliminary data.</text>
</comment>
<feature type="compositionally biased region" description="Basic and acidic residues" evidence="1">
    <location>
        <begin position="250"/>
        <end position="290"/>
    </location>
</feature>